<name>A0ABW1KZ02_9PROT</name>
<evidence type="ECO:0000256" key="2">
    <source>
        <dbReference type="ARBA" id="ARBA00022884"/>
    </source>
</evidence>
<evidence type="ECO:0000256" key="3">
    <source>
        <dbReference type="ARBA" id="ARBA00022980"/>
    </source>
</evidence>
<dbReference type="NCBIfam" id="TIGR00731">
    <property type="entry name" value="bL25_bact_ctc"/>
    <property type="match status" value="1"/>
</dbReference>
<feature type="domain" description="Large ribosomal subunit protein bL25 beta" evidence="8">
    <location>
        <begin position="105"/>
        <end position="189"/>
    </location>
</feature>
<dbReference type="Pfam" id="PF01386">
    <property type="entry name" value="Ribosomal_L25p"/>
    <property type="match status" value="1"/>
</dbReference>
<proteinExistence type="inferred from homology"/>
<reference evidence="9 10" key="1">
    <citation type="submission" date="2024-09" db="EMBL/GenBank/DDBJ databases">
        <authorList>
            <person name="Zhang Z.-H."/>
        </authorList>
    </citation>
    <scope>NUCLEOTIDE SEQUENCE [LARGE SCALE GENOMIC DNA]</scope>
    <source>
        <strain evidence="9 10">HHTR114</strain>
    </source>
</reference>
<evidence type="ECO:0000256" key="6">
    <source>
        <dbReference type="SAM" id="MobiDB-lite"/>
    </source>
</evidence>
<sequence length="218" mass="23386">MAQTDVFYCEPRKNTGTGGARAARREGWIPGVLYGGGADPVAVNLKSNEVNKAYLNGRLLAHLAKIDVPGEDGQQPVIARDVQVHPVKGFPVHVDLMRVDEKTRINVDVSVRFINEEQSPGLKKGGVLNVVRHAVEVYAPATAIPEVFEIDVTGLDVGDGIHASSINLPAGVTFMITDRDFTIATIAAPSALRSSDDDADASAEAEEGEEKKEDEKED</sequence>
<comment type="subunit">
    <text evidence="5">Part of the 50S ribosomal subunit; part of the 5S rRNA/L5/L18/L25 subcomplex. Contacts the 5S rRNA. Binds to the 5S rRNA independently of L5 and L18.</text>
</comment>
<dbReference type="InterPro" id="IPR001021">
    <property type="entry name" value="Ribosomal_bL25_long"/>
</dbReference>
<comment type="similarity">
    <text evidence="5">Belongs to the bacterial ribosomal protein bL25 family. CTC subfamily.</text>
</comment>
<feature type="region of interest" description="Disordered" evidence="6">
    <location>
        <begin position="191"/>
        <end position="218"/>
    </location>
</feature>
<dbReference type="Proteomes" id="UP001596116">
    <property type="component" value="Unassembled WGS sequence"/>
</dbReference>
<evidence type="ECO:0000256" key="4">
    <source>
        <dbReference type="ARBA" id="ARBA00023274"/>
    </source>
</evidence>
<evidence type="ECO:0000313" key="10">
    <source>
        <dbReference type="Proteomes" id="UP001596116"/>
    </source>
</evidence>
<evidence type="ECO:0000259" key="7">
    <source>
        <dbReference type="Pfam" id="PF01386"/>
    </source>
</evidence>
<dbReference type="EMBL" id="JBHPON010000002">
    <property type="protein sequence ID" value="MFC6036769.1"/>
    <property type="molecule type" value="Genomic_DNA"/>
</dbReference>
<feature type="compositionally biased region" description="Acidic residues" evidence="6">
    <location>
        <begin position="197"/>
        <end position="208"/>
    </location>
</feature>
<keyword evidence="4 5" id="KW-0687">Ribonucleoprotein</keyword>
<dbReference type="Gene3D" id="2.40.240.10">
    <property type="entry name" value="Ribosomal Protein L25, Chain P"/>
    <property type="match status" value="1"/>
</dbReference>
<feature type="compositionally biased region" description="Basic and acidic residues" evidence="6">
    <location>
        <begin position="209"/>
        <end position="218"/>
    </location>
</feature>
<dbReference type="HAMAP" id="MF_01334">
    <property type="entry name" value="Ribosomal_bL25_CTC"/>
    <property type="match status" value="1"/>
</dbReference>
<dbReference type="Pfam" id="PF14693">
    <property type="entry name" value="Ribosomal_TL5_C"/>
    <property type="match status" value="1"/>
</dbReference>
<comment type="caution">
    <text evidence="9">The sequence shown here is derived from an EMBL/GenBank/DDBJ whole genome shotgun (WGS) entry which is preliminary data.</text>
</comment>
<evidence type="ECO:0000256" key="5">
    <source>
        <dbReference type="HAMAP-Rule" id="MF_01334"/>
    </source>
</evidence>
<comment type="function">
    <text evidence="5">This is one of the proteins that binds to the 5S RNA in the ribosome where it forms part of the central protuberance.</text>
</comment>
<dbReference type="PANTHER" id="PTHR33284">
    <property type="entry name" value="RIBOSOMAL PROTEIN L25/GLN-TRNA SYNTHETASE, ANTI-CODON-BINDING DOMAIN-CONTAINING PROTEIN"/>
    <property type="match status" value="1"/>
</dbReference>
<evidence type="ECO:0000313" key="9">
    <source>
        <dbReference type="EMBL" id="MFC6036769.1"/>
    </source>
</evidence>
<keyword evidence="1 5" id="KW-0699">rRNA-binding</keyword>
<organism evidence="9 10">
    <name type="scientific">Hyphococcus aureus</name>
    <dbReference type="NCBI Taxonomy" id="2666033"/>
    <lineage>
        <taxon>Bacteria</taxon>
        <taxon>Pseudomonadati</taxon>
        <taxon>Pseudomonadota</taxon>
        <taxon>Alphaproteobacteria</taxon>
        <taxon>Parvularculales</taxon>
        <taxon>Parvularculaceae</taxon>
        <taxon>Hyphococcus</taxon>
    </lineage>
</organism>
<dbReference type="RefSeq" id="WP_379881988.1">
    <property type="nucleotide sequence ID" value="NZ_JBHPON010000002.1"/>
</dbReference>
<gene>
    <name evidence="5" type="primary">rplY</name>
    <name evidence="5" type="synonym">ctc</name>
    <name evidence="9" type="ORF">ACFMB1_14515</name>
</gene>
<keyword evidence="10" id="KW-1185">Reference proteome</keyword>
<protein>
    <recommendedName>
        <fullName evidence="5">Large ribosomal subunit protein bL25</fullName>
    </recommendedName>
    <alternativeName>
        <fullName evidence="5">General stress protein CTC</fullName>
    </alternativeName>
</protein>
<keyword evidence="3 5" id="KW-0689">Ribosomal protein</keyword>
<feature type="domain" description="Large ribosomal subunit protein bL25 L25" evidence="7">
    <location>
        <begin position="9"/>
        <end position="96"/>
    </location>
</feature>
<dbReference type="InterPro" id="IPR037121">
    <property type="entry name" value="Ribosomal_bL25_C"/>
</dbReference>
<dbReference type="GO" id="GO:0005840">
    <property type="term" value="C:ribosome"/>
    <property type="evidence" value="ECO:0007669"/>
    <property type="project" value="UniProtKB-KW"/>
</dbReference>
<dbReference type="InterPro" id="IPR020056">
    <property type="entry name" value="Rbsml_bL25/Gln-tRNA_synth_N"/>
</dbReference>
<dbReference type="InterPro" id="IPR011035">
    <property type="entry name" value="Ribosomal_bL25/Gln-tRNA_synth"/>
</dbReference>
<evidence type="ECO:0000259" key="8">
    <source>
        <dbReference type="Pfam" id="PF14693"/>
    </source>
</evidence>
<dbReference type="SUPFAM" id="SSF50715">
    <property type="entry name" value="Ribosomal protein L25-like"/>
    <property type="match status" value="1"/>
</dbReference>
<evidence type="ECO:0000256" key="1">
    <source>
        <dbReference type="ARBA" id="ARBA00022730"/>
    </source>
</evidence>
<dbReference type="NCBIfam" id="NF004128">
    <property type="entry name" value="PRK05618.1-2"/>
    <property type="match status" value="1"/>
</dbReference>
<dbReference type="InterPro" id="IPR020930">
    <property type="entry name" value="Ribosomal_uL5_bac-type"/>
</dbReference>
<keyword evidence="2 5" id="KW-0694">RNA-binding</keyword>
<dbReference type="InterPro" id="IPR020057">
    <property type="entry name" value="Ribosomal_bL25_b-dom"/>
</dbReference>
<dbReference type="Gene3D" id="2.170.120.20">
    <property type="entry name" value="Ribosomal protein L25, beta domain"/>
    <property type="match status" value="1"/>
</dbReference>
<dbReference type="CDD" id="cd00495">
    <property type="entry name" value="Ribosomal_L25_TL5_CTC"/>
    <property type="match status" value="1"/>
</dbReference>
<accession>A0ABW1KZ02</accession>
<dbReference type="PANTHER" id="PTHR33284:SF1">
    <property type="entry name" value="RIBOSOMAL PROTEIN L25_GLN-TRNA SYNTHETASE, ANTI-CODON-BINDING DOMAIN-CONTAINING PROTEIN"/>
    <property type="match status" value="1"/>
</dbReference>
<dbReference type="InterPro" id="IPR029751">
    <property type="entry name" value="Ribosomal_L25_dom"/>
</dbReference>